<keyword evidence="1" id="KW-1133">Transmembrane helix</keyword>
<evidence type="ECO:0000256" key="1">
    <source>
        <dbReference type="SAM" id="Phobius"/>
    </source>
</evidence>
<evidence type="ECO:0000313" key="2">
    <source>
        <dbReference type="EnsemblMetazoa" id="G1447.3:cds"/>
    </source>
</evidence>
<keyword evidence="1" id="KW-0812">Transmembrane</keyword>
<keyword evidence="3" id="KW-1185">Reference proteome</keyword>
<dbReference type="AlphaFoldDB" id="A0A8W8IL60"/>
<sequence length="172" mass="19761">MSQNPEVGAVMKEISNKRNEMTVLVHMMCSTFTAAFESCVYNVSGSWKERTTMPSVQVHLNTTDQELLRKLNNSLIIEIKGDPVSFRDSNLNELLYVVIVIMFYGTALMVLIATQIRKQRREGQEVDYYDEYLERNKDDGKKMLLPKIDVKVNVPLEADEIKMEEESFAGKN</sequence>
<feature type="transmembrane region" description="Helical" evidence="1">
    <location>
        <begin position="94"/>
        <end position="114"/>
    </location>
</feature>
<feature type="transmembrane region" description="Helical" evidence="1">
    <location>
        <begin position="21"/>
        <end position="43"/>
    </location>
</feature>
<proteinExistence type="predicted"/>
<dbReference type="EnsemblMetazoa" id="G1447.3">
    <property type="protein sequence ID" value="G1447.3:cds"/>
    <property type="gene ID" value="G1447"/>
</dbReference>
<organism evidence="2 3">
    <name type="scientific">Magallana gigas</name>
    <name type="common">Pacific oyster</name>
    <name type="synonym">Crassostrea gigas</name>
    <dbReference type="NCBI Taxonomy" id="29159"/>
    <lineage>
        <taxon>Eukaryota</taxon>
        <taxon>Metazoa</taxon>
        <taxon>Spiralia</taxon>
        <taxon>Lophotrochozoa</taxon>
        <taxon>Mollusca</taxon>
        <taxon>Bivalvia</taxon>
        <taxon>Autobranchia</taxon>
        <taxon>Pteriomorphia</taxon>
        <taxon>Ostreida</taxon>
        <taxon>Ostreoidea</taxon>
        <taxon>Ostreidae</taxon>
        <taxon>Magallana</taxon>
    </lineage>
</organism>
<protein>
    <submittedName>
        <fullName evidence="2">Uncharacterized protein</fullName>
    </submittedName>
</protein>
<keyword evidence="1" id="KW-0472">Membrane</keyword>
<accession>A0A8W8IL60</accession>
<reference evidence="2" key="1">
    <citation type="submission" date="2022-08" db="UniProtKB">
        <authorList>
            <consortium name="EnsemblMetazoa"/>
        </authorList>
    </citation>
    <scope>IDENTIFICATION</scope>
    <source>
        <strain evidence="2">05x7-T-G4-1.051#20</strain>
    </source>
</reference>
<name>A0A8W8IL60_MAGGI</name>
<dbReference type="Proteomes" id="UP000005408">
    <property type="component" value="Unassembled WGS sequence"/>
</dbReference>
<evidence type="ECO:0000313" key="3">
    <source>
        <dbReference type="Proteomes" id="UP000005408"/>
    </source>
</evidence>